<evidence type="ECO:0000313" key="3">
    <source>
        <dbReference type="Proteomes" id="UP001476247"/>
    </source>
</evidence>
<proteinExistence type="predicted"/>
<sequence length="309" mass="34505">MVCESIPVFNANSTNILESANHSEAQQADSTDLLFLLDRYRENILSPIISDNTWTLGYITQSPSPVSPLRLFHPQRPHFRRIAPTPTYPQRQITPAPTHTQRPHYRRIAPTPTMNTTNGPTISSASEPKKKRQRKARACTRCVAISCRKCNPTACNGRQNPSRCHIVKGRDPLPLTSIFVIDLTDSPTISETSEPVTEKQRELRTCTRCSALSCRNCDPSTCNGRQNPSQCHIVKEPVPLTFMPSYVHTIDTAIDSAISDTSETKKKKQRKARTCIRCVAISCRNCDPAACKGRQFPSKCHIVNPPVSQ</sequence>
<evidence type="ECO:0000256" key="1">
    <source>
        <dbReference type="SAM" id="MobiDB-lite"/>
    </source>
</evidence>
<feature type="compositionally biased region" description="Low complexity" evidence="1">
    <location>
        <begin position="110"/>
        <end position="121"/>
    </location>
</feature>
<protein>
    <recommendedName>
        <fullName evidence="4">Zn(2)-C6 fungal-type domain-containing protein</fullName>
    </recommendedName>
</protein>
<feature type="compositionally biased region" description="Polar residues" evidence="1">
    <location>
        <begin position="88"/>
        <end position="100"/>
    </location>
</feature>
<reference evidence="2 3" key="1">
    <citation type="submission" date="2024-04" db="EMBL/GenBank/DDBJ databases">
        <title>genome sequences of Mucor flavus KT1a and Helicostylum pulchrum KT1b strains isolation_sourced from the surface of a dry-aged beef.</title>
        <authorList>
            <person name="Toyotome T."/>
            <person name="Hosono M."/>
            <person name="Torimaru M."/>
            <person name="Fukuda K."/>
            <person name="Mikami N."/>
        </authorList>
    </citation>
    <scope>NUCLEOTIDE SEQUENCE [LARGE SCALE GENOMIC DNA]</scope>
    <source>
        <strain evidence="2 3">KT1b</strain>
    </source>
</reference>
<comment type="caution">
    <text evidence="2">The sequence shown here is derived from an EMBL/GenBank/DDBJ whole genome shotgun (WGS) entry which is preliminary data.</text>
</comment>
<evidence type="ECO:0008006" key="4">
    <source>
        <dbReference type="Google" id="ProtNLM"/>
    </source>
</evidence>
<organism evidence="2 3">
    <name type="scientific">Helicostylum pulchrum</name>
    <dbReference type="NCBI Taxonomy" id="562976"/>
    <lineage>
        <taxon>Eukaryota</taxon>
        <taxon>Fungi</taxon>
        <taxon>Fungi incertae sedis</taxon>
        <taxon>Mucoromycota</taxon>
        <taxon>Mucoromycotina</taxon>
        <taxon>Mucoromycetes</taxon>
        <taxon>Mucorales</taxon>
        <taxon>Mucorineae</taxon>
        <taxon>Mucoraceae</taxon>
        <taxon>Helicostylum</taxon>
    </lineage>
</organism>
<feature type="region of interest" description="Disordered" evidence="1">
    <location>
        <begin position="80"/>
        <end position="130"/>
    </location>
</feature>
<accession>A0ABP9YE98</accession>
<gene>
    <name evidence="2" type="ORF">HPULCUR_010804</name>
</gene>
<dbReference type="Proteomes" id="UP001476247">
    <property type="component" value="Unassembled WGS sequence"/>
</dbReference>
<keyword evidence="3" id="KW-1185">Reference proteome</keyword>
<name>A0ABP9YE98_9FUNG</name>
<evidence type="ECO:0000313" key="2">
    <source>
        <dbReference type="EMBL" id="GAA5805289.1"/>
    </source>
</evidence>
<dbReference type="EMBL" id="BAABUJ010000043">
    <property type="protein sequence ID" value="GAA5805289.1"/>
    <property type="molecule type" value="Genomic_DNA"/>
</dbReference>